<sequence>MSEIRHLIETAASRAHPRRLRPEGSTVQTTQEVSLPAAEEDVNAPYGLSRAEQTWQLLDKPLQRTGYRLRPRYRTGWVGSWVGTNKKAEDSEDSIRIGRVATIMDAVRISDGAQVLMKMWNPNERDGPELYALEYFSHPSRVNDPCNHCVPLLDCFSFPSAQRLFKELLVEPLLRDWRYPDFFMVAEALSFMLQAIEGLEYMHSHSFFHGDIHSGNIMMDPKDLFPKGFHGAFNWSWRLRMRENLKGVPSRTRLQFPVKYYWIDFGSSGQLKGENPLVASGWAAWRPPEMDVESEEPYDPFKADVYALGLTLLTEIQEATY</sequence>
<feature type="region of interest" description="Disordered" evidence="1">
    <location>
        <begin position="9"/>
        <end position="41"/>
    </location>
</feature>
<dbReference type="SUPFAM" id="SSF56112">
    <property type="entry name" value="Protein kinase-like (PK-like)"/>
    <property type="match status" value="1"/>
</dbReference>
<name>A0A167KVR6_CALVF</name>
<reference evidence="3 4" key="1">
    <citation type="journal article" date="2016" name="Mol. Biol. Evol.">
        <title>Comparative Genomics of Early-Diverging Mushroom-Forming Fungi Provides Insights into the Origins of Lignocellulose Decay Capabilities.</title>
        <authorList>
            <person name="Nagy L.G."/>
            <person name="Riley R."/>
            <person name="Tritt A."/>
            <person name="Adam C."/>
            <person name="Daum C."/>
            <person name="Floudas D."/>
            <person name="Sun H."/>
            <person name="Yadav J.S."/>
            <person name="Pangilinan J."/>
            <person name="Larsson K.H."/>
            <person name="Matsuura K."/>
            <person name="Barry K."/>
            <person name="Labutti K."/>
            <person name="Kuo R."/>
            <person name="Ohm R.A."/>
            <person name="Bhattacharya S.S."/>
            <person name="Shirouzu T."/>
            <person name="Yoshinaga Y."/>
            <person name="Martin F.M."/>
            <person name="Grigoriev I.V."/>
            <person name="Hibbett D.S."/>
        </authorList>
    </citation>
    <scope>NUCLEOTIDE SEQUENCE [LARGE SCALE GENOMIC DNA]</scope>
    <source>
        <strain evidence="3 4">TUFC12733</strain>
    </source>
</reference>
<evidence type="ECO:0000313" key="3">
    <source>
        <dbReference type="EMBL" id="KZO95064.1"/>
    </source>
</evidence>
<dbReference type="GO" id="GO:0005524">
    <property type="term" value="F:ATP binding"/>
    <property type="evidence" value="ECO:0007669"/>
    <property type="project" value="InterPro"/>
</dbReference>
<keyword evidence="3" id="KW-0418">Kinase</keyword>
<evidence type="ECO:0000256" key="1">
    <source>
        <dbReference type="SAM" id="MobiDB-lite"/>
    </source>
</evidence>
<dbReference type="STRING" id="1330018.A0A167KVR6"/>
<dbReference type="InterPro" id="IPR000719">
    <property type="entry name" value="Prot_kinase_dom"/>
</dbReference>
<feature type="domain" description="Protein kinase" evidence="2">
    <location>
        <begin position="89"/>
        <end position="321"/>
    </location>
</feature>
<gene>
    <name evidence="3" type="ORF">CALVIDRAFT_565164</name>
</gene>
<dbReference type="EMBL" id="KV417291">
    <property type="protein sequence ID" value="KZO95064.1"/>
    <property type="molecule type" value="Genomic_DNA"/>
</dbReference>
<organism evidence="3 4">
    <name type="scientific">Calocera viscosa (strain TUFC12733)</name>
    <dbReference type="NCBI Taxonomy" id="1330018"/>
    <lineage>
        <taxon>Eukaryota</taxon>
        <taxon>Fungi</taxon>
        <taxon>Dikarya</taxon>
        <taxon>Basidiomycota</taxon>
        <taxon>Agaricomycotina</taxon>
        <taxon>Dacrymycetes</taxon>
        <taxon>Dacrymycetales</taxon>
        <taxon>Dacrymycetaceae</taxon>
        <taxon>Calocera</taxon>
    </lineage>
</organism>
<dbReference type="AlphaFoldDB" id="A0A167KVR6"/>
<keyword evidence="4" id="KW-1185">Reference proteome</keyword>
<dbReference type="Pfam" id="PF00069">
    <property type="entry name" value="Pkinase"/>
    <property type="match status" value="1"/>
</dbReference>
<dbReference type="GO" id="GO:0004672">
    <property type="term" value="F:protein kinase activity"/>
    <property type="evidence" value="ECO:0007669"/>
    <property type="project" value="InterPro"/>
</dbReference>
<dbReference type="SMART" id="SM00220">
    <property type="entry name" value="S_TKc"/>
    <property type="match status" value="1"/>
</dbReference>
<dbReference type="PANTHER" id="PTHR24362:SF309">
    <property type="entry name" value="PROTEIN KINASE DOMAIN-CONTAINING PROTEIN"/>
    <property type="match status" value="1"/>
</dbReference>
<evidence type="ECO:0000313" key="4">
    <source>
        <dbReference type="Proteomes" id="UP000076738"/>
    </source>
</evidence>
<protein>
    <submittedName>
        <fullName evidence="3">Kinase-like protein</fullName>
    </submittedName>
</protein>
<dbReference type="Gene3D" id="1.10.510.10">
    <property type="entry name" value="Transferase(Phosphotransferase) domain 1"/>
    <property type="match status" value="1"/>
</dbReference>
<dbReference type="PROSITE" id="PS50011">
    <property type="entry name" value="PROTEIN_KINASE_DOM"/>
    <property type="match status" value="1"/>
</dbReference>
<proteinExistence type="predicted"/>
<keyword evidence="3" id="KW-0808">Transferase</keyword>
<dbReference type="Proteomes" id="UP000076738">
    <property type="component" value="Unassembled WGS sequence"/>
</dbReference>
<dbReference type="PANTHER" id="PTHR24362">
    <property type="entry name" value="SERINE/THREONINE-PROTEIN KINASE NEK"/>
    <property type="match status" value="1"/>
</dbReference>
<accession>A0A167KVR6</accession>
<evidence type="ECO:0000259" key="2">
    <source>
        <dbReference type="PROSITE" id="PS50011"/>
    </source>
</evidence>
<dbReference type="InterPro" id="IPR011009">
    <property type="entry name" value="Kinase-like_dom_sf"/>
</dbReference>
<dbReference type="OrthoDB" id="5987198at2759"/>